<dbReference type="HOGENOM" id="CLU_072358_1_0_1"/>
<dbReference type="AlphaFoldDB" id="A0A0B4GG17"/>
<dbReference type="Proteomes" id="UP000031192">
    <property type="component" value="Unassembled WGS sequence"/>
</dbReference>
<keyword evidence="2" id="KW-1185">Reference proteome</keyword>
<organism evidence="1 2">
    <name type="scientific">Metarhizium guizhouense (strain ARSEF 977)</name>
    <dbReference type="NCBI Taxonomy" id="1276136"/>
    <lineage>
        <taxon>Eukaryota</taxon>
        <taxon>Fungi</taxon>
        <taxon>Dikarya</taxon>
        <taxon>Ascomycota</taxon>
        <taxon>Pezizomycotina</taxon>
        <taxon>Sordariomycetes</taxon>
        <taxon>Hypocreomycetidae</taxon>
        <taxon>Hypocreales</taxon>
        <taxon>Clavicipitaceae</taxon>
        <taxon>Metarhizium</taxon>
    </lineage>
</organism>
<comment type="caution">
    <text evidence="1">The sequence shown here is derived from an EMBL/GenBank/DDBJ whole genome shotgun (WGS) entry which is preliminary data.</text>
</comment>
<sequence length="306" mass="33428">MAEAQKHVPSTAPGDEEEPLLALEVPLGDAVPGEDDTFRTENASVDDWERRSVIERTRGNIHSRVELLEVRHGTYDDNDDGDEATLLVFRFRFDSQKSSRRVIRARVHVEFLAASAHHGTPTVDAIAPDERWTVMPTTDHESTKSGGELKLGVSGASLLDAGGSATLEKTISRDISDATTVTGSVNLGTGRNSGESTAAVWNLQENKRRATGVPDAVTVAVLLRREDSQPFRAKITLEADVDFKSGLEQKFSKVPLDDPVLFNPRMTGKPKRGRSYGVENLRSVDLYSLCRVRMAAEAPFTEGKGS</sequence>
<evidence type="ECO:0000313" key="1">
    <source>
        <dbReference type="EMBL" id="KID81413.1"/>
    </source>
</evidence>
<accession>A0A0B4GG17</accession>
<evidence type="ECO:0000313" key="2">
    <source>
        <dbReference type="Proteomes" id="UP000031192"/>
    </source>
</evidence>
<name>A0A0B4GG17_METGA</name>
<dbReference type="OrthoDB" id="5030973at2759"/>
<proteinExistence type="predicted"/>
<gene>
    <name evidence="1" type="ORF">MGU_11223</name>
</gene>
<dbReference type="EMBL" id="AZNH01000150">
    <property type="protein sequence ID" value="KID81413.1"/>
    <property type="molecule type" value="Genomic_DNA"/>
</dbReference>
<protein>
    <submittedName>
        <fullName evidence="1">Uncharacterized protein</fullName>
    </submittedName>
</protein>
<reference evidence="1 2" key="1">
    <citation type="journal article" date="2014" name="Proc. Natl. Acad. Sci. U.S.A.">
        <title>Trajectory and genomic determinants of fungal-pathogen speciation and host adaptation.</title>
        <authorList>
            <person name="Hu X."/>
            <person name="Xiao G."/>
            <person name="Zheng P."/>
            <person name="Shang Y."/>
            <person name="Su Y."/>
            <person name="Zhang X."/>
            <person name="Liu X."/>
            <person name="Zhan S."/>
            <person name="St Leger R.J."/>
            <person name="Wang C."/>
        </authorList>
    </citation>
    <scope>NUCLEOTIDE SEQUENCE [LARGE SCALE GENOMIC DNA]</scope>
    <source>
        <strain evidence="1 2">ARSEF 977</strain>
    </source>
</reference>